<evidence type="ECO:0000313" key="2">
    <source>
        <dbReference type="Proteomes" id="UP000278627"/>
    </source>
</evidence>
<gene>
    <name evidence="1" type="ORF">BPAG_LOCUS10980</name>
</gene>
<evidence type="ECO:0000313" key="1">
    <source>
        <dbReference type="EMBL" id="VDN92166.1"/>
    </source>
</evidence>
<dbReference type="Proteomes" id="UP000278627">
    <property type="component" value="Unassembled WGS sequence"/>
</dbReference>
<organism evidence="3">
    <name type="scientific">Brugia pahangi</name>
    <name type="common">Filarial nematode worm</name>
    <dbReference type="NCBI Taxonomy" id="6280"/>
    <lineage>
        <taxon>Eukaryota</taxon>
        <taxon>Metazoa</taxon>
        <taxon>Ecdysozoa</taxon>
        <taxon>Nematoda</taxon>
        <taxon>Chromadorea</taxon>
        <taxon>Rhabditida</taxon>
        <taxon>Spirurina</taxon>
        <taxon>Spiruromorpha</taxon>
        <taxon>Filarioidea</taxon>
        <taxon>Onchocercidae</taxon>
        <taxon>Brugia</taxon>
    </lineage>
</organism>
<evidence type="ECO:0000313" key="3">
    <source>
        <dbReference type="WBParaSite" id="BPAG_0001101801-mRNA-1"/>
    </source>
</evidence>
<dbReference type="AlphaFoldDB" id="A0A0N4TQX7"/>
<reference evidence="1 2" key="2">
    <citation type="submission" date="2018-11" db="EMBL/GenBank/DDBJ databases">
        <authorList>
            <consortium name="Pathogen Informatics"/>
        </authorList>
    </citation>
    <scope>NUCLEOTIDE SEQUENCE [LARGE SCALE GENOMIC DNA]</scope>
</reference>
<name>A0A0N4TQX7_BRUPA</name>
<keyword evidence="2" id="KW-1185">Reference proteome</keyword>
<sequence length="186" mass="20924">MVDAMHAAFIISAFVISATNAIRCQIYFRRGKSASKINETEDCESSSCCFTAELHHNRHIFQIKGCDADDIQDDMLIYVPSLTGKPWENIMEACLVLFFASECRVHSDLLGGKGESYLCGCDTDYCNEKSFQDTFPRLKNNNNNNNTASKASMLNDNLLRFISGSGIIIRVFLLNNYSFSPFEKII</sequence>
<dbReference type="WBParaSite" id="BPAG_0001101801-mRNA-1">
    <property type="protein sequence ID" value="BPAG_0001101801-mRNA-1"/>
    <property type="gene ID" value="BPAG_0001101801"/>
</dbReference>
<reference evidence="3" key="1">
    <citation type="submission" date="2017-02" db="UniProtKB">
        <authorList>
            <consortium name="WormBaseParasite"/>
        </authorList>
    </citation>
    <scope>IDENTIFICATION</scope>
</reference>
<proteinExistence type="predicted"/>
<dbReference type="EMBL" id="UZAD01013208">
    <property type="protein sequence ID" value="VDN92166.1"/>
    <property type="molecule type" value="Genomic_DNA"/>
</dbReference>
<protein>
    <submittedName>
        <fullName evidence="3">Activin_recp domain-containing protein</fullName>
    </submittedName>
</protein>
<accession>A0A0N4TQX7</accession>